<dbReference type="PANTHER" id="PTHR24198">
    <property type="entry name" value="ANKYRIN REPEAT AND PROTEIN KINASE DOMAIN-CONTAINING PROTEIN"/>
    <property type="match status" value="1"/>
</dbReference>
<evidence type="ECO:0000313" key="4">
    <source>
        <dbReference type="EMBL" id="PSN73980.1"/>
    </source>
</evidence>
<dbReference type="InterPro" id="IPR025676">
    <property type="entry name" value="Clr5_dom"/>
</dbReference>
<keyword evidence="1" id="KW-0677">Repeat</keyword>
<keyword evidence="5" id="KW-1185">Reference proteome</keyword>
<name>A0A2T2P8K4_CORCC</name>
<gene>
    <name evidence="4" type="ORF">BS50DRAFT_5242</name>
</gene>
<keyword evidence="2" id="KW-0040">ANK repeat</keyword>
<evidence type="ECO:0000259" key="3">
    <source>
        <dbReference type="Pfam" id="PF14420"/>
    </source>
</evidence>
<feature type="domain" description="Clr5" evidence="3">
    <location>
        <begin position="1"/>
        <end position="53"/>
    </location>
</feature>
<sequence>MTKDWDAVQDEIKELSFNQKKPLEEVKAVIEAKHKFRASTRAYRMKLAEWGFTRRTKTGGIGSMRSHQKPNGSGIDVDGISLGEQTDSEVTAEPISSMEAQELDTPPMIESHLDPTLSLLDGAEDLLPAATPSIDPWPQGGGIIDEIVMKMLRAVLEGNAKSLEELVVANPDHINMPIGLPFEAHAKFFNHPAMNQCVILQHADQKLLDIACALPSGPVVWCLISNGAKGSRHPLGTDLALHNAIKNGRTFAVQSLLQSGDSDVNGLPGTPWKPLLQATFWNVPDVVRILLDKGANVNDAMPWLEGPLKTTLQFCLTRRTEKYSNHIVRERSEKILKMLLDAGATIDLPSSEASDKPFALFLQPWQGDPHWVAKVSATEMDCLEAFVRKGADLQTNFNGFPCGSIRGHTFEHQVLWHSTPKMARLFIDHAFPAPGSNGSNLLNEILGCCPDTKRHPAETLRDMEVLISRGADPNTPDINGDLPLRKVVERCPAVDIIPRLKALLDGGADPEIKGRNGVLPFVLAARSFDEPLMSQVMHLMVEKCRGKYTMTFHGITSTWSPDYLPIPSDPSFVQVMWYSGQNGDFMANLQRMVPQDMQSTFQRATFSVASKNFLDSTTKRAKMSLPLQLTAAEKDEIQQIISFRQSMGLPEYQFDQAFVMSLLMPPATLLLPHQTPISCTAATASNILATAPSHNLALPPSSQPLSRSSSSSSNASTSSFFVASTTQIRWPGIGRATRPSDVEKAKGALLKYRCKSCNDANLLTREEYDRHEAEHWHTLTCDEPTCKRRFCVAERDERNLAD</sequence>
<dbReference type="InterPro" id="IPR002110">
    <property type="entry name" value="Ankyrin_rpt"/>
</dbReference>
<dbReference type="STRING" id="1448308.A0A2T2P8K4"/>
<dbReference type="Proteomes" id="UP000240883">
    <property type="component" value="Unassembled WGS sequence"/>
</dbReference>
<evidence type="ECO:0000256" key="2">
    <source>
        <dbReference type="ARBA" id="ARBA00023043"/>
    </source>
</evidence>
<dbReference type="OrthoDB" id="194358at2759"/>
<dbReference type="InterPro" id="IPR036770">
    <property type="entry name" value="Ankyrin_rpt-contain_sf"/>
</dbReference>
<dbReference type="Pfam" id="PF12796">
    <property type="entry name" value="Ank_2"/>
    <property type="match status" value="1"/>
</dbReference>
<dbReference type="PANTHER" id="PTHR24198:SF165">
    <property type="entry name" value="ANKYRIN REPEAT-CONTAINING PROTEIN-RELATED"/>
    <property type="match status" value="1"/>
</dbReference>
<accession>A0A2T2P8K4</accession>
<organism evidence="4 5">
    <name type="scientific">Corynespora cassiicola Philippines</name>
    <dbReference type="NCBI Taxonomy" id="1448308"/>
    <lineage>
        <taxon>Eukaryota</taxon>
        <taxon>Fungi</taxon>
        <taxon>Dikarya</taxon>
        <taxon>Ascomycota</taxon>
        <taxon>Pezizomycotina</taxon>
        <taxon>Dothideomycetes</taxon>
        <taxon>Pleosporomycetidae</taxon>
        <taxon>Pleosporales</taxon>
        <taxon>Corynesporascaceae</taxon>
        <taxon>Corynespora</taxon>
    </lineage>
</organism>
<dbReference type="AlphaFoldDB" id="A0A2T2P8K4"/>
<dbReference type="SUPFAM" id="SSF48403">
    <property type="entry name" value="Ankyrin repeat"/>
    <property type="match status" value="1"/>
</dbReference>
<protein>
    <submittedName>
        <fullName evidence="4">Ankyrin</fullName>
    </submittedName>
</protein>
<dbReference type="Gene3D" id="1.25.40.20">
    <property type="entry name" value="Ankyrin repeat-containing domain"/>
    <property type="match status" value="2"/>
</dbReference>
<reference evidence="4 5" key="1">
    <citation type="journal article" date="2018" name="Front. Microbiol.">
        <title>Genome-Wide Analysis of Corynespora cassiicola Leaf Fall Disease Putative Effectors.</title>
        <authorList>
            <person name="Lopez D."/>
            <person name="Ribeiro S."/>
            <person name="Label P."/>
            <person name="Fumanal B."/>
            <person name="Venisse J.S."/>
            <person name="Kohler A."/>
            <person name="de Oliveira R.R."/>
            <person name="Labutti K."/>
            <person name="Lipzen A."/>
            <person name="Lail K."/>
            <person name="Bauer D."/>
            <person name="Ohm R.A."/>
            <person name="Barry K.W."/>
            <person name="Spatafora J."/>
            <person name="Grigoriev I.V."/>
            <person name="Martin F.M."/>
            <person name="Pujade-Renaud V."/>
        </authorList>
    </citation>
    <scope>NUCLEOTIDE SEQUENCE [LARGE SCALE GENOMIC DNA]</scope>
    <source>
        <strain evidence="4 5">Philippines</strain>
    </source>
</reference>
<evidence type="ECO:0000313" key="5">
    <source>
        <dbReference type="Proteomes" id="UP000240883"/>
    </source>
</evidence>
<dbReference type="EMBL" id="KZ678128">
    <property type="protein sequence ID" value="PSN73980.1"/>
    <property type="molecule type" value="Genomic_DNA"/>
</dbReference>
<evidence type="ECO:0000256" key="1">
    <source>
        <dbReference type="ARBA" id="ARBA00022737"/>
    </source>
</evidence>
<dbReference type="Pfam" id="PF14420">
    <property type="entry name" value="Clr5"/>
    <property type="match status" value="1"/>
</dbReference>
<proteinExistence type="predicted"/>